<dbReference type="SMART" id="SM00559">
    <property type="entry name" value="Ku78"/>
    <property type="match status" value="1"/>
</dbReference>
<keyword evidence="10" id="KW-0234">DNA repair</keyword>
<dbReference type="GO" id="GO:0006303">
    <property type="term" value="P:double-strand break repair via nonhomologous end joining"/>
    <property type="evidence" value="ECO:0007669"/>
    <property type="project" value="InterPro"/>
</dbReference>
<dbReference type="GeneID" id="112042950"/>
<evidence type="ECO:0000313" key="13">
    <source>
        <dbReference type="Proteomes" id="UP001652582"/>
    </source>
</evidence>
<evidence type="ECO:0000256" key="10">
    <source>
        <dbReference type="ARBA" id="ARBA00023204"/>
    </source>
</evidence>
<name>A0A6J1MTZ8_BICAN</name>
<evidence type="ECO:0000256" key="7">
    <source>
        <dbReference type="ARBA" id="ARBA00022840"/>
    </source>
</evidence>
<evidence type="ECO:0000313" key="14">
    <source>
        <dbReference type="RefSeq" id="XP_023933946.2"/>
    </source>
</evidence>
<dbReference type="PANTHER" id="PTHR12604:SF2">
    <property type="entry name" value="X-RAY REPAIR CROSS-COMPLEMENTING PROTEIN 6"/>
    <property type="match status" value="1"/>
</dbReference>
<dbReference type="SUPFAM" id="SSF100939">
    <property type="entry name" value="SPOC domain-like"/>
    <property type="match status" value="1"/>
</dbReference>
<evidence type="ECO:0000256" key="6">
    <source>
        <dbReference type="ARBA" id="ARBA00022806"/>
    </source>
</evidence>
<dbReference type="GO" id="GO:0006310">
    <property type="term" value="P:DNA recombination"/>
    <property type="evidence" value="ECO:0007669"/>
    <property type="project" value="UniProtKB-KW"/>
</dbReference>
<dbReference type="GO" id="GO:0000723">
    <property type="term" value="P:telomere maintenance"/>
    <property type="evidence" value="ECO:0007669"/>
    <property type="project" value="InterPro"/>
</dbReference>
<dbReference type="OrthoDB" id="3249161at2759"/>
<dbReference type="Pfam" id="PF03731">
    <property type="entry name" value="Ku_N"/>
    <property type="match status" value="1"/>
</dbReference>
<evidence type="ECO:0000256" key="5">
    <source>
        <dbReference type="ARBA" id="ARBA00022801"/>
    </source>
</evidence>
<dbReference type="SUPFAM" id="SSF53300">
    <property type="entry name" value="vWA-like"/>
    <property type="match status" value="1"/>
</dbReference>
<dbReference type="InterPro" id="IPR036465">
    <property type="entry name" value="vWFA_dom_sf"/>
</dbReference>
<keyword evidence="6" id="KW-0347">Helicase</keyword>
<proteinExistence type="inferred from homology"/>
<keyword evidence="5" id="KW-0378">Hydrolase</keyword>
<dbReference type="GO" id="GO:0003690">
    <property type="term" value="F:double-stranded DNA binding"/>
    <property type="evidence" value="ECO:0007669"/>
    <property type="project" value="TreeGrafter"/>
</dbReference>
<dbReference type="Gene3D" id="1.10.1600.10">
    <property type="match status" value="1"/>
</dbReference>
<dbReference type="InterPro" id="IPR027388">
    <property type="entry name" value="Ku70_bridge/pillars_dom_sf"/>
</dbReference>
<dbReference type="Pfam" id="PF02735">
    <property type="entry name" value="Ku"/>
    <property type="match status" value="1"/>
</dbReference>
<feature type="domain" description="Ku" evidence="12">
    <location>
        <begin position="285"/>
        <end position="429"/>
    </location>
</feature>
<dbReference type="Gene3D" id="3.40.50.410">
    <property type="entry name" value="von Willebrand factor, type A domain"/>
    <property type="match status" value="1"/>
</dbReference>
<dbReference type="Pfam" id="PF03730">
    <property type="entry name" value="Ku_C"/>
    <property type="match status" value="1"/>
</dbReference>
<dbReference type="InterPro" id="IPR006165">
    <property type="entry name" value="Ku70"/>
</dbReference>
<evidence type="ECO:0000256" key="1">
    <source>
        <dbReference type="ARBA" id="ARBA00004123"/>
    </source>
</evidence>
<dbReference type="GO" id="GO:0003684">
    <property type="term" value="F:damaged DNA binding"/>
    <property type="evidence" value="ECO:0007669"/>
    <property type="project" value="InterPro"/>
</dbReference>
<dbReference type="RefSeq" id="XP_023933946.2">
    <property type="nucleotide sequence ID" value="XM_024078178.2"/>
</dbReference>
<evidence type="ECO:0000256" key="3">
    <source>
        <dbReference type="ARBA" id="ARBA00022741"/>
    </source>
</evidence>
<keyword evidence="11" id="KW-0539">Nucleus</keyword>
<dbReference type="InterPro" id="IPR005160">
    <property type="entry name" value="Ku_C"/>
</dbReference>
<organism evidence="13 14">
    <name type="scientific">Bicyclus anynana</name>
    <name type="common">Squinting bush brown butterfly</name>
    <dbReference type="NCBI Taxonomy" id="110368"/>
    <lineage>
        <taxon>Eukaryota</taxon>
        <taxon>Metazoa</taxon>
        <taxon>Ecdysozoa</taxon>
        <taxon>Arthropoda</taxon>
        <taxon>Hexapoda</taxon>
        <taxon>Insecta</taxon>
        <taxon>Pterygota</taxon>
        <taxon>Neoptera</taxon>
        <taxon>Endopterygota</taxon>
        <taxon>Lepidoptera</taxon>
        <taxon>Glossata</taxon>
        <taxon>Ditrysia</taxon>
        <taxon>Papilionoidea</taxon>
        <taxon>Nymphalidae</taxon>
        <taxon>Satyrinae</taxon>
        <taxon>Satyrini</taxon>
        <taxon>Mycalesina</taxon>
        <taxon>Bicyclus</taxon>
    </lineage>
</organism>
<keyword evidence="9" id="KW-0233">DNA recombination</keyword>
<dbReference type="GO" id="GO:0042162">
    <property type="term" value="F:telomeric DNA binding"/>
    <property type="evidence" value="ECO:0007669"/>
    <property type="project" value="InterPro"/>
</dbReference>
<keyword evidence="4" id="KW-0227">DNA damage</keyword>
<dbReference type="KEGG" id="bany:112042950"/>
<dbReference type="Gene3D" id="2.40.290.10">
    <property type="match status" value="1"/>
</dbReference>
<dbReference type="GO" id="GO:0003678">
    <property type="term" value="F:DNA helicase activity"/>
    <property type="evidence" value="ECO:0007669"/>
    <property type="project" value="InterPro"/>
</dbReference>
<keyword evidence="8" id="KW-0238">DNA-binding</keyword>
<evidence type="ECO:0000259" key="12">
    <source>
        <dbReference type="SMART" id="SM00559"/>
    </source>
</evidence>
<protein>
    <submittedName>
        <fullName evidence="14">X-ray repair cross-complementing protein 6</fullName>
    </submittedName>
</protein>
<keyword evidence="13" id="KW-1185">Reference proteome</keyword>
<dbReference type="AlphaFoldDB" id="A0A6J1MTZ8"/>
<dbReference type="GO" id="GO:0005524">
    <property type="term" value="F:ATP binding"/>
    <property type="evidence" value="ECO:0007669"/>
    <property type="project" value="UniProtKB-KW"/>
</dbReference>
<dbReference type="GO" id="GO:0043564">
    <property type="term" value="C:Ku70:Ku80 complex"/>
    <property type="evidence" value="ECO:0007669"/>
    <property type="project" value="InterPro"/>
</dbReference>
<dbReference type="InterPro" id="IPR005161">
    <property type="entry name" value="Ku_N"/>
</dbReference>
<dbReference type="Gene3D" id="4.10.970.10">
    <property type="entry name" value="Ku70, bridge and pillars"/>
    <property type="match status" value="1"/>
</dbReference>
<evidence type="ECO:0000256" key="4">
    <source>
        <dbReference type="ARBA" id="ARBA00022763"/>
    </source>
</evidence>
<sequence length="591" mass="67422">MDSDDEIDFQPSWRGVPGIIILINVFENSKHNIFEIAHAATCRLIKQQMRTSSSHNIAVCLYGTEESSTSKFDVKAVTEIIPLSVPTLEDFKKLKNTTSFTEAKEFKLSDVLWHSSKSFANCKKQLSSRSVIMLTRLDIAPIAVDQKPTLSRASDLIDSNIDIRVINLSDHEYQIDAFYEKFLKIANKGMDYVVPKPIWDSTEIEKLMYQESHRNLAVAKLNFEISKDFNIGVGVYTLLKRPGQNYKKNVYLDRETNAVVSSVTKTMKVTFEDGDDDEENSQPKEVPLLKSELLHYQEFGGEKVEFTDSEMKAIKNPFGPPMMKLLGFKPARVICKEKWYLKMGYFLFPNEKSIEGSTVAFKALHKACTEMEMVAICALCTRVNSKPIVGALSPSVRPLNLDIDVGFDIIHFPFVESVRDLNINEEENNEESSVDIIEKAHKMLMKDILNELTIEYKPDMFEDPKLQSKYRAIEAIALDEEDSDPFIDTTIPNPEKFENIRDDLFEELFGPLGEMTLKRTAEKQSYSGGKKQKVENIDENLLDHRLKNNKMNDYTVPQLKQIINFKEIKVPSGLTGCKKKDLINLVCEHCT</sequence>
<dbReference type="NCBIfam" id="TIGR00578">
    <property type="entry name" value="ku70"/>
    <property type="match status" value="1"/>
</dbReference>
<accession>A0A6J1MTZ8</accession>
<dbReference type="GO" id="GO:0016787">
    <property type="term" value="F:hydrolase activity"/>
    <property type="evidence" value="ECO:0007669"/>
    <property type="project" value="UniProtKB-KW"/>
</dbReference>
<evidence type="ECO:0000256" key="2">
    <source>
        <dbReference type="ARBA" id="ARBA00005240"/>
    </source>
</evidence>
<dbReference type="InterPro" id="IPR047087">
    <property type="entry name" value="KU70_core_dom"/>
</dbReference>
<dbReference type="InterPro" id="IPR006164">
    <property type="entry name" value="DNA_bd_Ku70/Ku80"/>
</dbReference>
<reference evidence="14" key="1">
    <citation type="submission" date="2025-08" db="UniProtKB">
        <authorList>
            <consortium name="RefSeq"/>
        </authorList>
    </citation>
    <scope>IDENTIFICATION</scope>
</reference>
<keyword evidence="3" id="KW-0547">Nucleotide-binding</keyword>
<evidence type="ECO:0000256" key="8">
    <source>
        <dbReference type="ARBA" id="ARBA00023125"/>
    </source>
</evidence>
<evidence type="ECO:0000256" key="11">
    <source>
        <dbReference type="ARBA" id="ARBA00023242"/>
    </source>
</evidence>
<dbReference type="InterPro" id="IPR016194">
    <property type="entry name" value="SPOC-like_C_dom_sf"/>
</dbReference>
<evidence type="ECO:0000256" key="9">
    <source>
        <dbReference type="ARBA" id="ARBA00023172"/>
    </source>
</evidence>
<dbReference type="PANTHER" id="PTHR12604">
    <property type="entry name" value="KU AUTOANTIGEN DNA HELICASE"/>
    <property type="match status" value="1"/>
</dbReference>
<comment type="subcellular location">
    <subcellularLocation>
        <location evidence="1">Nucleus</location>
    </subcellularLocation>
</comment>
<dbReference type="CDD" id="cd00788">
    <property type="entry name" value="KU70"/>
    <property type="match status" value="1"/>
</dbReference>
<dbReference type="Proteomes" id="UP001652582">
    <property type="component" value="Chromosome 20"/>
</dbReference>
<keyword evidence="7" id="KW-0067">ATP-binding</keyword>
<comment type="similarity">
    <text evidence="2">Belongs to the ku70 family.</text>
</comment>
<dbReference type="PIRSF" id="PIRSF003033">
    <property type="entry name" value="Ku70"/>
    <property type="match status" value="1"/>
</dbReference>
<gene>
    <name evidence="14" type="primary">LOC112042950</name>
</gene>